<evidence type="ECO:0000313" key="1">
    <source>
        <dbReference type="EnsemblMetazoa" id="RPRC009355-PA"/>
    </source>
</evidence>
<dbReference type="SUPFAM" id="SSF50156">
    <property type="entry name" value="PDZ domain-like"/>
    <property type="match status" value="1"/>
</dbReference>
<dbReference type="EMBL" id="ACPB03012692">
    <property type="status" value="NOT_ANNOTATED_CDS"/>
    <property type="molecule type" value="Genomic_DNA"/>
</dbReference>
<name>T1HZ85_RHOPR</name>
<dbReference type="PROSITE" id="PS50106">
    <property type="entry name" value="PDZ"/>
    <property type="match status" value="1"/>
</dbReference>
<dbReference type="VEuPathDB" id="VectorBase:RPRC009355"/>
<dbReference type="Proteomes" id="UP000015103">
    <property type="component" value="Unassembled WGS sequence"/>
</dbReference>
<organism evidence="1 2">
    <name type="scientific">Rhodnius prolixus</name>
    <name type="common">Triatomid bug</name>
    <dbReference type="NCBI Taxonomy" id="13249"/>
    <lineage>
        <taxon>Eukaryota</taxon>
        <taxon>Metazoa</taxon>
        <taxon>Ecdysozoa</taxon>
        <taxon>Arthropoda</taxon>
        <taxon>Hexapoda</taxon>
        <taxon>Insecta</taxon>
        <taxon>Pterygota</taxon>
        <taxon>Neoptera</taxon>
        <taxon>Paraneoptera</taxon>
        <taxon>Hemiptera</taxon>
        <taxon>Heteroptera</taxon>
        <taxon>Panheteroptera</taxon>
        <taxon>Cimicomorpha</taxon>
        <taxon>Reduviidae</taxon>
        <taxon>Triatominae</taxon>
        <taxon>Rhodnius</taxon>
    </lineage>
</organism>
<sequence>MSKLVNILLQKSQSEFPWGITLGSTTTATNNVHITWLGVQYTAEAASYFVFSRQEYNVLPGLPGVQYTAEAARCTMYSLGWQEYNVLPGLPGVQYTAEAEYGALDHHRVYCLQVYSNTIRTAHGYTSEPDIVSCIKKGRLRELGHVERMPHHRVPRKVLYGHPGGARRRGRPRIRWLDDVERDLRKVDDSSLASEHLQAGDRVLEIEGIDASILTDAEIESLLNSSSKKLELLVMKRQKSQSINTNGIDNTKCSRFYEARVQTSERTVHQSKSCEQSVLAEKKNESVEKMKGDQFWTRPPADLEVTIMKQTSEAKNNYQERKMENDSGKSFVTESMIFHSLNNYNNKGKLDPREEKRKFWENCRKNESVRRFKWGDSIKPIRISSPLTTVGSSESLYSRSEKIDTKHQTNAKIERSKSCEPNDWMGTNPFFADVFPLEGLKHEIMVKANNPFMANERLSSSEFRNEKSMSDQNIRDRYAFASNNDLQCKETSFQIDDKLTNTGKDSSGTKYYSKITTNDAKSQDIKENSSKEEFNVKCEFFEKATSVPISCVNENAKGLVEARLKEGSSSCPNSSFIWPTLHSTAETDSSNMAATSNKSPQFEMPTKERSFYASPTPKLPAHSSLKKPSHFIALQRNSPVEIRAEENLPSTVEKTDNQEMYGFQEHKKRTLTQSSYEKIIRDRSSPYENVESSSRREYKEEELIRPLNIKDRSSTPSGFYDNHFEEVYQEIRSASPAVCVLSDTFEEIRSKVGNLLGGTPLVWKARPVHYPPEQGIEEAFQELAAKEGLVGDISSYDLYYDQFTLYLVV</sequence>
<dbReference type="EMBL" id="ACPB03012693">
    <property type="status" value="NOT_ANNOTATED_CDS"/>
    <property type="molecule type" value="Genomic_DNA"/>
</dbReference>
<accession>T1HZ85</accession>
<dbReference type="InParanoid" id="T1HZ85"/>
<reference evidence="1" key="1">
    <citation type="submission" date="2015-05" db="UniProtKB">
        <authorList>
            <consortium name="EnsemblMetazoa"/>
        </authorList>
    </citation>
    <scope>IDENTIFICATION</scope>
</reference>
<dbReference type="InterPro" id="IPR036034">
    <property type="entry name" value="PDZ_sf"/>
</dbReference>
<dbReference type="HOGENOM" id="CLU_348623_0_0_1"/>
<keyword evidence="2" id="KW-1185">Reference proteome</keyword>
<proteinExistence type="predicted"/>
<dbReference type="Gene3D" id="2.30.42.10">
    <property type="match status" value="1"/>
</dbReference>
<protein>
    <submittedName>
        <fullName evidence="1">PDZ domain-containing protein</fullName>
    </submittedName>
</protein>
<dbReference type="EnsemblMetazoa" id="RPRC009355-RA">
    <property type="protein sequence ID" value="RPRC009355-PA"/>
    <property type="gene ID" value="RPRC009355"/>
</dbReference>
<dbReference type="InterPro" id="IPR001478">
    <property type="entry name" value="PDZ"/>
</dbReference>
<dbReference type="AlphaFoldDB" id="T1HZ85"/>
<evidence type="ECO:0000313" key="2">
    <source>
        <dbReference type="Proteomes" id="UP000015103"/>
    </source>
</evidence>